<accession>A0AAV7ETY0</accession>
<dbReference type="PANTHER" id="PTHR31170">
    <property type="entry name" value="BNAC04G53230D PROTEIN"/>
    <property type="match status" value="1"/>
</dbReference>
<keyword evidence="2" id="KW-1185">Reference proteome</keyword>
<name>A0AAV7ETY0_ARIFI</name>
<comment type="caution">
    <text evidence="1">The sequence shown here is derived from an EMBL/GenBank/DDBJ whole genome shotgun (WGS) entry which is preliminary data.</text>
</comment>
<reference evidence="1 2" key="1">
    <citation type="submission" date="2021-07" db="EMBL/GenBank/DDBJ databases">
        <title>The Aristolochia fimbriata genome: insights into angiosperm evolution, floral development and chemical biosynthesis.</title>
        <authorList>
            <person name="Jiao Y."/>
        </authorList>
    </citation>
    <scope>NUCLEOTIDE SEQUENCE [LARGE SCALE GENOMIC DNA]</scope>
    <source>
        <strain evidence="1">IBCAS-2021</strain>
        <tissue evidence="1">Leaf</tissue>
    </source>
</reference>
<evidence type="ECO:0000313" key="1">
    <source>
        <dbReference type="EMBL" id="KAG9451097.1"/>
    </source>
</evidence>
<dbReference type="PANTHER" id="PTHR31170:SF18">
    <property type="entry name" value="(WILD MALAYSIAN BANANA) HYPOTHETICAL PROTEIN"/>
    <property type="match status" value="1"/>
</dbReference>
<dbReference type="AlphaFoldDB" id="A0AAV7ETY0"/>
<organism evidence="1 2">
    <name type="scientific">Aristolochia fimbriata</name>
    <name type="common">White veined hardy Dutchman's pipe vine</name>
    <dbReference type="NCBI Taxonomy" id="158543"/>
    <lineage>
        <taxon>Eukaryota</taxon>
        <taxon>Viridiplantae</taxon>
        <taxon>Streptophyta</taxon>
        <taxon>Embryophyta</taxon>
        <taxon>Tracheophyta</taxon>
        <taxon>Spermatophyta</taxon>
        <taxon>Magnoliopsida</taxon>
        <taxon>Magnoliidae</taxon>
        <taxon>Piperales</taxon>
        <taxon>Aristolochiaceae</taxon>
        <taxon>Aristolochia</taxon>
    </lineage>
</organism>
<dbReference type="InterPro" id="IPR004158">
    <property type="entry name" value="DUF247_pln"/>
</dbReference>
<dbReference type="EMBL" id="JAINDJ010000004">
    <property type="protein sequence ID" value="KAG9451097.1"/>
    <property type="molecule type" value="Genomic_DNA"/>
</dbReference>
<sequence>MAREMVILDVEKLRRRMSLTQEELWKKHCIYRVPAYLKELCPRAYSPQLVSVGPYHHGEFHLRAMEEHKHRAVQHLLQRSGKPIEEFRRAVEGDLQRLMDCYEQLEPPWDDPATFLQLMMLDGCFLYEVLRGYSAARDYDDMDPVFSFHGFLNICPYMVPDLLMTENQLPLRVIERIYAVEHARMNEENGHPTNEMVHKFLSNTNTLLEMPLGLHVLDVARKGITRGPIKKLPEQRLPAVPVRSASELQDAGIIFRKSPKSGIKEINFTNGILTLPPFSVDNSTESVFLNFIAFERLHPGAGREVSSYIAFMSGLMNSVKDVAFLMSTGLIEGTLGSDDAIAKLINDIAKNVFFDPSSSLCEVRDALNRHYAEEMKSWTRRIREWRRNLHETYFKNPWTMISLVAAGCLLGLTLTQTAYSALAYYKGNGNQLPNRP</sequence>
<protein>
    <submittedName>
        <fullName evidence="1">Uncharacterized protein</fullName>
    </submittedName>
</protein>
<gene>
    <name evidence="1" type="ORF">H6P81_011062</name>
</gene>
<dbReference type="Pfam" id="PF03140">
    <property type="entry name" value="DUF247"/>
    <property type="match status" value="1"/>
</dbReference>
<proteinExistence type="predicted"/>
<evidence type="ECO:0000313" key="2">
    <source>
        <dbReference type="Proteomes" id="UP000825729"/>
    </source>
</evidence>
<dbReference type="Proteomes" id="UP000825729">
    <property type="component" value="Unassembled WGS sequence"/>
</dbReference>